<sequence length="406" mass="45804">MRYRLPNVTIWARLLMRQDWTLEQLADEWTLEEGDRKLLGNKSGATRLGFALLLKFFQIEGRIPTYAEEIPAAAVEFVADQVNVDRALFTKYAWTGRTIEYHRHQIRDKYGTHPATEDEEDQLADWLADQVCPVEVDRDELAQAVERRCRTLRVEPPSPGQIERVVTSGVRRFEEAFTTSVMTRLGPGICDRLQRRVLGTEGVLLAVKSDPGPLGLETLLTEIDKLKTVQALELPDEPFGGVSEQKAVSPVRCPFRPYLVCPHCGRPGPRHHRVLRARTGPDRVRVSGLLNGVGPGHQPVPVGEHGGLHPTRHPELGQDAGHVHLGGARRDSQLMAYERVPVPPCDQAQHLALPVGEVLCPTRRGPRRGPREPVDQPRRHTRVDHPLAARRRPHRRHVQLRFALLQ</sequence>
<reference evidence="4" key="2">
    <citation type="submission" date="2012-08" db="EMBL/GenBank/DDBJ databases">
        <title>Whole-genome sequence of Nocardiopsis alba strain ATCC BAA-2165 associated with honeybees.</title>
        <authorList>
            <person name="Qiao J."/>
            <person name="Chen L."/>
            <person name="Li Y."/>
            <person name="Wang J."/>
            <person name="Zhang W."/>
            <person name="Chen S."/>
        </authorList>
    </citation>
    <scope>NUCLEOTIDE SEQUENCE [LARGE SCALE GENOMIC DNA]</scope>
    <source>
        <strain evidence="4">ATCC BAA-2165 / BE74</strain>
    </source>
</reference>
<feature type="region of interest" description="Disordered" evidence="1">
    <location>
        <begin position="361"/>
        <end position="395"/>
    </location>
</feature>
<evidence type="ECO:0000313" key="3">
    <source>
        <dbReference type="EMBL" id="AFR10537.1"/>
    </source>
</evidence>
<dbReference type="Proteomes" id="UP000003779">
    <property type="component" value="Chromosome"/>
</dbReference>
<dbReference type="eggNOG" id="COG4644">
    <property type="taxonomic scope" value="Bacteria"/>
</dbReference>
<evidence type="ECO:0000259" key="2">
    <source>
        <dbReference type="Pfam" id="PF13700"/>
    </source>
</evidence>
<evidence type="ECO:0000256" key="1">
    <source>
        <dbReference type="SAM" id="MobiDB-lite"/>
    </source>
</evidence>
<dbReference type="KEGG" id="nal:B005_4814"/>
<dbReference type="InterPro" id="IPR025296">
    <property type="entry name" value="DUF4158"/>
</dbReference>
<protein>
    <recommendedName>
        <fullName evidence="2">DUF4158 domain-containing protein</fullName>
    </recommendedName>
</protein>
<feature type="compositionally biased region" description="Basic and acidic residues" evidence="1">
    <location>
        <begin position="369"/>
        <end position="387"/>
    </location>
</feature>
<feature type="domain" description="DUF4158" evidence="2">
    <location>
        <begin position="17"/>
        <end position="167"/>
    </location>
</feature>
<reference evidence="3 4" key="1">
    <citation type="journal article" date="2012" name="J. Bacteriol.">
        <title>Whole-Genome Sequence of Nocardiopsis alba Strain ATCC BAA-2165, Associated with Honeybees.</title>
        <authorList>
            <person name="Qiao J."/>
            <person name="Chen L."/>
            <person name="Li Y."/>
            <person name="Wang J."/>
            <person name="Zhang W."/>
            <person name="Chen S."/>
        </authorList>
    </citation>
    <scope>NUCLEOTIDE SEQUENCE [LARGE SCALE GENOMIC DNA]</scope>
    <source>
        <strain evidence="4">ATCC BAA-2165 / BE74</strain>
    </source>
</reference>
<dbReference type="AlphaFoldDB" id="J7LIS7"/>
<dbReference type="STRING" id="1205910.B005_4814"/>
<evidence type="ECO:0000313" key="4">
    <source>
        <dbReference type="Proteomes" id="UP000003779"/>
    </source>
</evidence>
<dbReference type="EMBL" id="CP003788">
    <property type="protein sequence ID" value="AFR10537.1"/>
    <property type="molecule type" value="Genomic_DNA"/>
</dbReference>
<accession>J7LIS7</accession>
<name>J7LIS7_NOCAA</name>
<proteinExistence type="predicted"/>
<dbReference type="HOGENOM" id="CLU_677626_0_0_11"/>
<dbReference type="Pfam" id="PF13700">
    <property type="entry name" value="DUF4158"/>
    <property type="match status" value="1"/>
</dbReference>
<gene>
    <name evidence="3" type="ordered locus">B005_4814</name>
</gene>
<organism evidence="3 4">
    <name type="scientific">Nocardiopsis alba (strain ATCC BAA-2165 / BE74)</name>
    <dbReference type="NCBI Taxonomy" id="1205910"/>
    <lineage>
        <taxon>Bacteria</taxon>
        <taxon>Bacillati</taxon>
        <taxon>Actinomycetota</taxon>
        <taxon>Actinomycetes</taxon>
        <taxon>Streptosporangiales</taxon>
        <taxon>Nocardiopsidaceae</taxon>
        <taxon>Nocardiopsis</taxon>
    </lineage>
</organism>